<accession>A0A1M5G3W9</accession>
<dbReference type="RefSeq" id="WP_073046054.1">
    <property type="nucleotide sequence ID" value="NZ_FQUO01000015.1"/>
</dbReference>
<dbReference type="AlphaFoldDB" id="A0A1M5G3W9"/>
<gene>
    <name evidence="1" type="ORF">SAMN05444008_11588</name>
</gene>
<keyword evidence="2" id="KW-1185">Reference proteome</keyword>
<dbReference type="Proteomes" id="UP000184368">
    <property type="component" value="Unassembled WGS sequence"/>
</dbReference>
<reference evidence="1 2" key="1">
    <citation type="submission" date="2016-11" db="EMBL/GenBank/DDBJ databases">
        <authorList>
            <person name="Jaros S."/>
            <person name="Januszkiewicz K."/>
            <person name="Wedrychowicz H."/>
        </authorList>
    </citation>
    <scope>NUCLEOTIDE SEQUENCE [LARGE SCALE GENOMIC DNA]</scope>
    <source>
        <strain evidence="1 2">DSM 26897</strain>
    </source>
</reference>
<proteinExistence type="predicted"/>
<sequence length="60" mass="6499">MLALCFTLLSATGQPMLQAITLDKAEPAPDAATAHMHLVIYKQLPQGSLPSQAFTLIYKQ</sequence>
<protein>
    <submittedName>
        <fullName evidence="1">Uncharacterized protein</fullName>
    </submittedName>
</protein>
<dbReference type="EMBL" id="FQUO01000015">
    <property type="protein sequence ID" value="SHF98344.1"/>
    <property type="molecule type" value="Genomic_DNA"/>
</dbReference>
<evidence type="ECO:0000313" key="1">
    <source>
        <dbReference type="EMBL" id="SHF98344.1"/>
    </source>
</evidence>
<name>A0A1M5G3W9_9BACT</name>
<evidence type="ECO:0000313" key="2">
    <source>
        <dbReference type="Proteomes" id="UP000184368"/>
    </source>
</evidence>
<organism evidence="1 2">
    <name type="scientific">Cnuella takakiae</name>
    <dbReference type="NCBI Taxonomy" id="1302690"/>
    <lineage>
        <taxon>Bacteria</taxon>
        <taxon>Pseudomonadati</taxon>
        <taxon>Bacteroidota</taxon>
        <taxon>Chitinophagia</taxon>
        <taxon>Chitinophagales</taxon>
        <taxon>Chitinophagaceae</taxon>
        <taxon>Cnuella</taxon>
    </lineage>
</organism>